<feature type="transmembrane region" description="Helical" evidence="6">
    <location>
        <begin position="168"/>
        <end position="188"/>
    </location>
</feature>
<sequence length="324" mass="34680">MVARVDALQRRNRAVGYVIGVIYKFIDDQGGYLAALITYYAFLSLFPILLLVTTILGFLLADDPAMQANLLDSALGEFPIIGDQLGQPRQLGGGTAGVVIGVIVALYGASGIGQAAQNAMNVIWAVPRNSRPNPLLSRLHSLRLVVVLVMALAATTALSLLGNFFDSLGAWSTGGLTVAAVVLNAFIFSQGYRIGTARSLRLRDVAPGAIVMAVAWQLLQTFGAVYVGGVVRNASATNSVFAVVLGLLAFLYLTSAAVVFCAEINAVWVNQLFPRALLTPFTDAVDLTKGDRRAYTQQAKAQRAKGFEQIVVRFDQDDEKTPRD</sequence>
<organism evidence="7 8">
    <name type="scientific">Williamsia phyllosphaerae</name>
    <dbReference type="NCBI Taxonomy" id="885042"/>
    <lineage>
        <taxon>Bacteria</taxon>
        <taxon>Bacillati</taxon>
        <taxon>Actinomycetota</taxon>
        <taxon>Actinomycetes</taxon>
        <taxon>Mycobacteriales</taxon>
        <taxon>Nocardiaceae</taxon>
        <taxon>Williamsia</taxon>
    </lineage>
</organism>
<keyword evidence="5 6" id="KW-0472">Membrane</keyword>
<feature type="transmembrane region" description="Helical" evidence="6">
    <location>
        <begin position="209"/>
        <end position="228"/>
    </location>
</feature>
<comment type="subcellular location">
    <subcellularLocation>
        <location evidence="1">Cell membrane</location>
        <topology evidence="1">Multi-pass membrane protein</topology>
    </subcellularLocation>
</comment>
<dbReference type="PANTHER" id="PTHR30213">
    <property type="entry name" value="INNER MEMBRANE PROTEIN YHJD"/>
    <property type="match status" value="1"/>
</dbReference>
<dbReference type="Pfam" id="PF03631">
    <property type="entry name" value="Virul_fac_BrkB"/>
    <property type="match status" value="1"/>
</dbReference>
<evidence type="ECO:0000313" key="7">
    <source>
        <dbReference type="EMBL" id="GGF31796.1"/>
    </source>
</evidence>
<feature type="transmembrane region" description="Helical" evidence="6">
    <location>
        <begin position="37"/>
        <end position="61"/>
    </location>
</feature>
<proteinExistence type="predicted"/>
<dbReference type="InterPro" id="IPR017039">
    <property type="entry name" value="Virul_fac_BrkB"/>
</dbReference>
<name>A0ABQ1UZE3_9NOCA</name>
<feature type="transmembrane region" description="Helical" evidence="6">
    <location>
        <begin position="141"/>
        <end position="162"/>
    </location>
</feature>
<dbReference type="PANTHER" id="PTHR30213:SF1">
    <property type="entry name" value="INNER MEMBRANE PROTEIN YHJD"/>
    <property type="match status" value="1"/>
</dbReference>
<evidence type="ECO:0000256" key="3">
    <source>
        <dbReference type="ARBA" id="ARBA00022692"/>
    </source>
</evidence>
<accession>A0ABQ1UZE3</accession>
<evidence type="ECO:0000256" key="2">
    <source>
        <dbReference type="ARBA" id="ARBA00022475"/>
    </source>
</evidence>
<dbReference type="Proteomes" id="UP000632454">
    <property type="component" value="Unassembled WGS sequence"/>
</dbReference>
<dbReference type="EMBL" id="BMCS01000002">
    <property type="protein sequence ID" value="GGF31796.1"/>
    <property type="molecule type" value="Genomic_DNA"/>
</dbReference>
<evidence type="ECO:0000256" key="1">
    <source>
        <dbReference type="ARBA" id="ARBA00004651"/>
    </source>
</evidence>
<evidence type="ECO:0000313" key="8">
    <source>
        <dbReference type="Proteomes" id="UP000632454"/>
    </source>
</evidence>
<evidence type="ECO:0000256" key="4">
    <source>
        <dbReference type="ARBA" id="ARBA00022989"/>
    </source>
</evidence>
<keyword evidence="4 6" id="KW-1133">Transmembrane helix</keyword>
<protein>
    <submittedName>
        <fullName evidence="7">Uncharacterized protein</fullName>
    </submittedName>
</protein>
<feature type="transmembrane region" description="Helical" evidence="6">
    <location>
        <begin position="240"/>
        <end position="262"/>
    </location>
</feature>
<evidence type="ECO:0000256" key="6">
    <source>
        <dbReference type="SAM" id="Phobius"/>
    </source>
</evidence>
<gene>
    <name evidence="7" type="ORF">GCM10007298_29560</name>
</gene>
<keyword evidence="2" id="KW-1003">Cell membrane</keyword>
<keyword evidence="3 6" id="KW-0812">Transmembrane</keyword>
<comment type="caution">
    <text evidence="7">The sequence shown here is derived from an EMBL/GenBank/DDBJ whole genome shotgun (WGS) entry which is preliminary data.</text>
</comment>
<dbReference type="RefSeq" id="WP_188490736.1">
    <property type="nucleotide sequence ID" value="NZ_BMCS01000002.1"/>
</dbReference>
<keyword evidence="8" id="KW-1185">Reference proteome</keyword>
<reference evidence="8" key="1">
    <citation type="journal article" date="2019" name="Int. J. Syst. Evol. Microbiol.">
        <title>The Global Catalogue of Microorganisms (GCM) 10K type strain sequencing project: providing services to taxonomists for standard genome sequencing and annotation.</title>
        <authorList>
            <consortium name="The Broad Institute Genomics Platform"/>
            <consortium name="The Broad Institute Genome Sequencing Center for Infectious Disease"/>
            <person name="Wu L."/>
            <person name="Ma J."/>
        </authorList>
    </citation>
    <scope>NUCLEOTIDE SEQUENCE [LARGE SCALE GENOMIC DNA]</scope>
    <source>
        <strain evidence="8">CCM 7855</strain>
    </source>
</reference>
<evidence type="ECO:0000256" key="5">
    <source>
        <dbReference type="ARBA" id="ARBA00023136"/>
    </source>
</evidence>